<dbReference type="AlphaFoldDB" id="M5G7J5"/>
<organism evidence="1 2">
    <name type="scientific">Dacryopinax primogenitus (strain DJM 731)</name>
    <name type="common">Brown rot fungus</name>
    <dbReference type="NCBI Taxonomy" id="1858805"/>
    <lineage>
        <taxon>Eukaryota</taxon>
        <taxon>Fungi</taxon>
        <taxon>Dikarya</taxon>
        <taxon>Basidiomycota</taxon>
        <taxon>Agaricomycotina</taxon>
        <taxon>Dacrymycetes</taxon>
        <taxon>Dacrymycetales</taxon>
        <taxon>Dacrymycetaceae</taxon>
        <taxon>Dacryopinax</taxon>
    </lineage>
</organism>
<evidence type="ECO:0000313" key="1">
    <source>
        <dbReference type="EMBL" id="EJT99742.1"/>
    </source>
</evidence>
<dbReference type="EMBL" id="JH795869">
    <property type="protein sequence ID" value="EJT99742.1"/>
    <property type="molecule type" value="Genomic_DNA"/>
</dbReference>
<reference evidence="1 2" key="1">
    <citation type="journal article" date="2012" name="Science">
        <title>The Paleozoic origin of enzymatic lignin decomposition reconstructed from 31 fungal genomes.</title>
        <authorList>
            <person name="Floudas D."/>
            <person name="Binder M."/>
            <person name="Riley R."/>
            <person name="Barry K."/>
            <person name="Blanchette R.A."/>
            <person name="Henrissat B."/>
            <person name="Martinez A.T."/>
            <person name="Otillar R."/>
            <person name="Spatafora J.W."/>
            <person name="Yadav J.S."/>
            <person name="Aerts A."/>
            <person name="Benoit I."/>
            <person name="Boyd A."/>
            <person name="Carlson A."/>
            <person name="Copeland A."/>
            <person name="Coutinho P.M."/>
            <person name="de Vries R.P."/>
            <person name="Ferreira P."/>
            <person name="Findley K."/>
            <person name="Foster B."/>
            <person name="Gaskell J."/>
            <person name="Glotzer D."/>
            <person name="Gorecki P."/>
            <person name="Heitman J."/>
            <person name="Hesse C."/>
            <person name="Hori C."/>
            <person name="Igarashi K."/>
            <person name="Jurgens J.A."/>
            <person name="Kallen N."/>
            <person name="Kersten P."/>
            <person name="Kohler A."/>
            <person name="Kuees U."/>
            <person name="Kumar T.K.A."/>
            <person name="Kuo A."/>
            <person name="LaButti K."/>
            <person name="Larrondo L.F."/>
            <person name="Lindquist E."/>
            <person name="Ling A."/>
            <person name="Lombard V."/>
            <person name="Lucas S."/>
            <person name="Lundell T."/>
            <person name="Martin R."/>
            <person name="McLaughlin D.J."/>
            <person name="Morgenstern I."/>
            <person name="Morin E."/>
            <person name="Murat C."/>
            <person name="Nagy L.G."/>
            <person name="Nolan M."/>
            <person name="Ohm R.A."/>
            <person name="Patyshakuliyeva A."/>
            <person name="Rokas A."/>
            <person name="Ruiz-Duenas F.J."/>
            <person name="Sabat G."/>
            <person name="Salamov A."/>
            <person name="Samejima M."/>
            <person name="Schmutz J."/>
            <person name="Slot J.C."/>
            <person name="St John F."/>
            <person name="Stenlid J."/>
            <person name="Sun H."/>
            <person name="Sun S."/>
            <person name="Syed K."/>
            <person name="Tsang A."/>
            <person name="Wiebenga A."/>
            <person name="Young D."/>
            <person name="Pisabarro A."/>
            <person name="Eastwood D.C."/>
            <person name="Martin F."/>
            <person name="Cullen D."/>
            <person name="Grigoriev I.V."/>
            <person name="Hibbett D.S."/>
        </authorList>
    </citation>
    <scope>NUCLEOTIDE SEQUENCE [LARGE SCALE GENOMIC DNA]</scope>
    <source>
        <strain evidence="1 2">DJM-731 SS1</strain>
    </source>
</reference>
<dbReference type="HOGENOM" id="CLU_2527411_0_0_1"/>
<evidence type="ECO:0000313" key="2">
    <source>
        <dbReference type="Proteomes" id="UP000030653"/>
    </source>
</evidence>
<keyword evidence="2" id="KW-1185">Reference proteome</keyword>
<dbReference type="GeneID" id="63684016"/>
<dbReference type="RefSeq" id="XP_040626640.1">
    <property type="nucleotide sequence ID" value="XM_040768954.1"/>
</dbReference>
<protein>
    <submittedName>
        <fullName evidence="1">Uncharacterized protein</fullName>
    </submittedName>
</protein>
<gene>
    <name evidence="1" type="ORF">DACRYDRAFT_109848</name>
</gene>
<proteinExistence type="predicted"/>
<name>M5G7J5_DACPD</name>
<dbReference type="Proteomes" id="UP000030653">
    <property type="component" value="Unassembled WGS sequence"/>
</dbReference>
<accession>M5G7J5</accession>
<sequence>MGSRPLRIADVMVQEADATIFSKSSNALPQVVCLSVDSWTPQLHLLTSRETLDAFRKFGNSRHSLVTPTLRVPQRRYTGANKIR</sequence>